<dbReference type="PROSITE" id="PS51065">
    <property type="entry name" value="NHR"/>
    <property type="match status" value="1"/>
</dbReference>
<protein>
    <recommendedName>
        <fullName evidence="6">Neuralized-like protein 2</fullName>
    </recommendedName>
</protein>
<evidence type="ECO:0000259" key="2">
    <source>
        <dbReference type="PROSITE" id="PS50225"/>
    </source>
</evidence>
<dbReference type="FunFam" id="2.60.120.920:FF:000074">
    <property type="entry name" value="Neuralized protein 2"/>
    <property type="match status" value="1"/>
</dbReference>
<dbReference type="InterPro" id="IPR043136">
    <property type="entry name" value="B30.2/SPRY_sf"/>
</dbReference>
<reference evidence="4" key="1">
    <citation type="submission" date="2022-01" db="EMBL/GenBank/DDBJ databases">
        <authorList>
            <person name="King R."/>
        </authorList>
    </citation>
    <scope>NUCLEOTIDE SEQUENCE</scope>
</reference>
<feature type="domain" description="NHR" evidence="3">
    <location>
        <begin position="29"/>
        <end position="244"/>
    </location>
</feature>
<dbReference type="PANTHER" id="PTHR12429:SF8">
    <property type="entry name" value="NEURALIZED-LIKE PROTEIN 2"/>
    <property type="match status" value="1"/>
</dbReference>
<evidence type="ECO:0000259" key="3">
    <source>
        <dbReference type="PROSITE" id="PS51065"/>
    </source>
</evidence>
<dbReference type="Pfam" id="PF07177">
    <property type="entry name" value="Neuralized"/>
    <property type="match status" value="1"/>
</dbReference>
<keyword evidence="5" id="KW-1185">Reference proteome</keyword>
<name>A0A9N9QK00_9CUCU</name>
<dbReference type="CDD" id="cd12887">
    <property type="entry name" value="SPRY_NHR_like"/>
    <property type="match status" value="1"/>
</dbReference>
<evidence type="ECO:0000313" key="5">
    <source>
        <dbReference type="Proteomes" id="UP001152799"/>
    </source>
</evidence>
<dbReference type="SUPFAM" id="SSF158235">
    <property type="entry name" value="SOCS box-like"/>
    <property type="match status" value="1"/>
</dbReference>
<dbReference type="SMART" id="SM00588">
    <property type="entry name" value="NEUZ"/>
    <property type="match status" value="1"/>
</dbReference>
<evidence type="ECO:0008006" key="6">
    <source>
        <dbReference type="Google" id="ProtNLM"/>
    </source>
</evidence>
<feature type="domain" description="SOCS box" evidence="2">
    <location>
        <begin position="247"/>
        <end position="284"/>
    </location>
</feature>
<dbReference type="InterPro" id="IPR001496">
    <property type="entry name" value="SOCS_box"/>
</dbReference>
<feature type="region of interest" description="Disordered" evidence="1">
    <location>
        <begin position="1"/>
        <end position="28"/>
    </location>
</feature>
<dbReference type="GO" id="GO:0035556">
    <property type="term" value="P:intracellular signal transduction"/>
    <property type="evidence" value="ECO:0007669"/>
    <property type="project" value="InterPro"/>
</dbReference>
<dbReference type="GO" id="GO:0061630">
    <property type="term" value="F:ubiquitin protein ligase activity"/>
    <property type="evidence" value="ECO:0007669"/>
    <property type="project" value="TreeGrafter"/>
</dbReference>
<proteinExistence type="predicted"/>
<evidence type="ECO:0000313" key="4">
    <source>
        <dbReference type="EMBL" id="CAG9761852.1"/>
    </source>
</evidence>
<dbReference type="PANTHER" id="PTHR12429">
    <property type="entry name" value="NEURALIZED"/>
    <property type="match status" value="1"/>
</dbReference>
<dbReference type="InterPro" id="IPR037962">
    <property type="entry name" value="Neuralized"/>
</dbReference>
<organism evidence="4 5">
    <name type="scientific">Ceutorhynchus assimilis</name>
    <name type="common">cabbage seed weevil</name>
    <dbReference type="NCBI Taxonomy" id="467358"/>
    <lineage>
        <taxon>Eukaryota</taxon>
        <taxon>Metazoa</taxon>
        <taxon>Ecdysozoa</taxon>
        <taxon>Arthropoda</taxon>
        <taxon>Hexapoda</taxon>
        <taxon>Insecta</taxon>
        <taxon>Pterygota</taxon>
        <taxon>Neoptera</taxon>
        <taxon>Endopterygota</taxon>
        <taxon>Coleoptera</taxon>
        <taxon>Polyphaga</taxon>
        <taxon>Cucujiformia</taxon>
        <taxon>Curculionidae</taxon>
        <taxon>Ceutorhynchinae</taxon>
        <taxon>Ceutorhynchus</taxon>
    </lineage>
</organism>
<dbReference type="Gene3D" id="2.60.120.920">
    <property type="match status" value="1"/>
</dbReference>
<accession>A0A9N9QK00</accession>
<sequence>MYTENQPSQSTTVSRLSPTPSNNERNPQITRFHRYHGDHIELSEDDTVAYRKKSFANAVTFSEKPLQPGEIFLVEIEQNESGWSGHMRLGLTQLDPMGMHATGSIPQYALPDLADIGTSWIYGISKAHNNVFEYYSDNGKSRIRCGADKVNKETNSNSLKTCRGAVPVSLLKPSRAFEDILPTDMGSRIGVMYVPTDAKEAEMHYIINGEDMGACVKRIPYNNAPLHVVVDVYGTTKKVRIIQLYAVPTLQAACRDAILFHIKKNAVSLLPLPKLLKDYLLYQT</sequence>
<dbReference type="SMART" id="SM00969">
    <property type="entry name" value="SOCS_box"/>
    <property type="match status" value="1"/>
</dbReference>
<dbReference type="EMBL" id="OU892287">
    <property type="protein sequence ID" value="CAG9761852.1"/>
    <property type="molecule type" value="Genomic_DNA"/>
</dbReference>
<dbReference type="OrthoDB" id="10059069at2759"/>
<dbReference type="InterPro" id="IPR006573">
    <property type="entry name" value="NHR_dom"/>
</dbReference>
<dbReference type="PROSITE" id="PS50225">
    <property type="entry name" value="SOCS"/>
    <property type="match status" value="1"/>
</dbReference>
<dbReference type="AlphaFoldDB" id="A0A9N9QK00"/>
<dbReference type="Proteomes" id="UP001152799">
    <property type="component" value="Chromosome 11"/>
</dbReference>
<evidence type="ECO:0000256" key="1">
    <source>
        <dbReference type="SAM" id="MobiDB-lite"/>
    </source>
</evidence>
<dbReference type="InterPro" id="IPR036036">
    <property type="entry name" value="SOCS_box-like_dom_sf"/>
</dbReference>
<gene>
    <name evidence="4" type="ORF">CEUTPL_LOCUS2545</name>
</gene>
<dbReference type="Pfam" id="PF07525">
    <property type="entry name" value="SOCS_box"/>
    <property type="match status" value="1"/>
</dbReference>